<dbReference type="RefSeq" id="WP_342692282.1">
    <property type="nucleotide sequence ID" value="NZ_JBCGDP010000012.1"/>
</dbReference>
<reference evidence="1 2" key="1">
    <citation type="submission" date="2024-03" db="EMBL/GenBank/DDBJ databases">
        <title>Two novel species of the genus Flavobacterium exhibiting potentially degradation of complex polysaccharides.</title>
        <authorList>
            <person name="Lian X."/>
        </authorList>
    </citation>
    <scope>NUCLEOTIDE SEQUENCE [LARGE SCALE GENOMIC DNA]</scope>
    <source>
        <strain evidence="1 2">N6</strain>
    </source>
</reference>
<comment type="caution">
    <text evidence="1">The sequence shown here is derived from an EMBL/GenBank/DDBJ whole genome shotgun (WGS) entry which is preliminary data.</text>
</comment>
<proteinExistence type="predicted"/>
<gene>
    <name evidence="1" type="ORF">WFZ86_12795</name>
</gene>
<keyword evidence="2" id="KW-1185">Reference proteome</keyword>
<name>A0ABU9NPW2_9FLAO</name>
<dbReference type="EMBL" id="JBCGDP010000012">
    <property type="protein sequence ID" value="MEM0577380.1"/>
    <property type="molecule type" value="Genomic_DNA"/>
</dbReference>
<evidence type="ECO:0000313" key="2">
    <source>
        <dbReference type="Proteomes" id="UP001468798"/>
    </source>
</evidence>
<evidence type="ECO:0000313" key="1">
    <source>
        <dbReference type="EMBL" id="MEM0577380.1"/>
    </source>
</evidence>
<accession>A0ABU9NPW2</accession>
<protein>
    <submittedName>
        <fullName evidence="1">Uncharacterized protein</fullName>
    </submittedName>
</protein>
<organism evidence="1 2">
    <name type="scientific">Flavobacterium polysaccharolyticum</name>
    <dbReference type="NCBI Taxonomy" id="3133148"/>
    <lineage>
        <taxon>Bacteria</taxon>
        <taxon>Pseudomonadati</taxon>
        <taxon>Bacteroidota</taxon>
        <taxon>Flavobacteriia</taxon>
        <taxon>Flavobacteriales</taxon>
        <taxon>Flavobacteriaceae</taxon>
        <taxon>Flavobacterium</taxon>
    </lineage>
</organism>
<sequence length="74" mass="8579">MEEIIIIDKQKYINENYPFGNIPEITSEICCIHCDTIYKVEEYKVFRDEDGDEFICCPNAPDCDGTVIDWIPIG</sequence>
<dbReference type="Proteomes" id="UP001468798">
    <property type="component" value="Unassembled WGS sequence"/>
</dbReference>